<reference evidence="4" key="1">
    <citation type="submission" date="2018-05" db="EMBL/GenBank/DDBJ databases">
        <authorList>
            <person name="Lanie J.A."/>
            <person name="Ng W.-L."/>
            <person name="Kazmierczak K.M."/>
            <person name="Andrzejewski T.M."/>
            <person name="Davidsen T.M."/>
            <person name="Wayne K.J."/>
            <person name="Tettelin H."/>
            <person name="Glass J.I."/>
            <person name="Rusch D."/>
            <person name="Podicherti R."/>
            <person name="Tsui H.-C.T."/>
            <person name="Winkler M.E."/>
        </authorList>
    </citation>
    <scope>NUCLEOTIDE SEQUENCE</scope>
</reference>
<dbReference type="Gene3D" id="3.40.50.300">
    <property type="entry name" value="P-loop containing nucleotide triphosphate hydrolases"/>
    <property type="match status" value="1"/>
</dbReference>
<dbReference type="PANTHER" id="PTHR24221">
    <property type="entry name" value="ATP-BINDING CASSETTE SUB-FAMILY B"/>
    <property type="match status" value="1"/>
</dbReference>
<sequence>VSFRYEESGPLVIDNFDLTIPVGARIGIAGPTGSGKSTVLDLLMGLLEPTMGKLTVDGREISGASLRSWQRSVAHVPQSIFLTDSSFTENIAFGIKPENIDKERVRLVAEQAELAKFIEETTSGYESNIGENGVRLSGGQRQRIGIARALYKGASVLVLDEATSALDNKTEAAIMHSIERLGRKVTVLTVTHRLATMKNTDLIVELANGKITATGSYDELLNSSVSFRDLASGSYENI</sequence>
<gene>
    <name evidence="4" type="ORF">METZ01_LOCUS413276</name>
</gene>
<dbReference type="InterPro" id="IPR017871">
    <property type="entry name" value="ABC_transporter-like_CS"/>
</dbReference>
<keyword evidence="1" id="KW-0547">Nucleotide-binding</keyword>
<dbReference type="InterPro" id="IPR003593">
    <property type="entry name" value="AAA+_ATPase"/>
</dbReference>
<dbReference type="GO" id="GO:0016887">
    <property type="term" value="F:ATP hydrolysis activity"/>
    <property type="evidence" value="ECO:0007669"/>
    <property type="project" value="InterPro"/>
</dbReference>
<evidence type="ECO:0000313" key="4">
    <source>
        <dbReference type="EMBL" id="SVD60422.1"/>
    </source>
</evidence>
<feature type="domain" description="ABC transporter" evidence="3">
    <location>
        <begin position="3"/>
        <end position="233"/>
    </location>
</feature>
<dbReference type="SMART" id="SM00382">
    <property type="entry name" value="AAA"/>
    <property type="match status" value="1"/>
</dbReference>
<evidence type="ECO:0000256" key="2">
    <source>
        <dbReference type="ARBA" id="ARBA00022840"/>
    </source>
</evidence>
<keyword evidence="2" id="KW-0067">ATP-binding</keyword>
<dbReference type="InterPro" id="IPR039421">
    <property type="entry name" value="Type_1_exporter"/>
</dbReference>
<evidence type="ECO:0000256" key="1">
    <source>
        <dbReference type="ARBA" id="ARBA00022741"/>
    </source>
</evidence>
<organism evidence="4">
    <name type="scientific">marine metagenome</name>
    <dbReference type="NCBI Taxonomy" id="408172"/>
    <lineage>
        <taxon>unclassified sequences</taxon>
        <taxon>metagenomes</taxon>
        <taxon>ecological metagenomes</taxon>
    </lineage>
</organism>
<dbReference type="AlphaFoldDB" id="A0A382WNN7"/>
<protein>
    <recommendedName>
        <fullName evidence="3">ABC transporter domain-containing protein</fullName>
    </recommendedName>
</protein>
<accession>A0A382WNN7</accession>
<feature type="non-terminal residue" evidence="4">
    <location>
        <position position="1"/>
    </location>
</feature>
<dbReference type="SUPFAM" id="SSF52540">
    <property type="entry name" value="P-loop containing nucleoside triphosphate hydrolases"/>
    <property type="match status" value="1"/>
</dbReference>
<dbReference type="InterPro" id="IPR003439">
    <property type="entry name" value="ABC_transporter-like_ATP-bd"/>
</dbReference>
<dbReference type="Pfam" id="PF00005">
    <property type="entry name" value="ABC_tran"/>
    <property type="match status" value="1"/>
</dbReference>
<proteinExistence type="predicted"/>
<dbReference type="GO" id="GO:0034040">
    <property type="term" value="F:ATPase-coupled lipid transmembrane transporter activity"/>
    <property type="evidence" value="ECO:0007669"/>
    <property type="project" value="TreeGrafter"/>
</dbReference>
<dbReference type="EMBL" id="UINC01161310">
    <property type="protein sequence ID" value="SVD60422.1"/>
    <property type="molecule type" value="Genomic_DNA"/>
</dbReference>
<dbReference type="PANTHER" id="PTHR24221:SF654">
    <property type="entry name" value="ATP-BINDING CASSETTE SUB-FAMILY B MEMBER 6"/>
    <property type="match status" value="1"/>
</dbReference>
<evidence type="ECO:0000259" key="3">
    <source>
        <dbReference type="PROSITE" id="PS50893"/>
    </source>
</evidence>
<dbReference type="PROSITE" id="PS50893">
    <property type="entry name" value="ABC_TRANSPORTER_2"/>
    <property type="match status" value="1"/>
</dbReference>
<dbReference type="GO" id="GO:0005524">
    <property type="term" value="F:ATP binding"/>
    <property type="evidence" value="ECO:0007669"/>
    <property type="project" value="UniProtKB-KW"/>
</dbReference>
<dbReference type="InterPro" id="IPR027417">
    <property type="entry name" value="P-loop_NTPase"/>
</dbReference>
<name>A0A382WNN7_9ZZZZ</name>
<dbReference type="PROSITE" id="PS00211">
    <property type="entry name" value="ABC_TRANSPORTER_1"/>
    <property type="match status" value="1"/>
</dbReference>